<keyword evidence="2" id="KW-0732">Signal</keyword>
<evidence type="ECO:0000256" key="1">
    <source>
        <dbReference type="SAM" id="MobiDB-lite"/>
    </source>
</evidence>
<feature type="compositionally biased region" description="Pro residues" evidence="1">
    <location>
        <begin position="39"/>
        <end position="50"/>
    </location>
</feature>
<keyword evidence="4" id="KW-1185">Reference proteome</keyword>
<evidence type="ECO:0000256" key="2">
    <source>
        <dbReference type="SAM" id="SignalP"/>
    </source>
</evidence>
<dbReference type="AlphaFoldDB" id="A0A8J5SUY7"/>
<feature type="region of interest" description="Disordered" evidence="1">
    <location>
        <begin position="32"/>
        <end position="67"/>
    </location>
</feature>
<protein>
    <submittedName>
        <fullName evidence="3">Uncharacterized protein</fullName>
    </submittedName>
</protein>
<name>A0A8J5SUY7_ZIZPA</name>
<accession>A0A8J5SUY7</accession>
<comment type="caution">
    <text evidence="3">The sequence shown here is derived from an EMBL/GenBank/DDBJ whole genome shotgun (WGS) entry which is preliminary data.</text>
</comment>
<organism evidence="3 4">
    <name type="scientific">Zizania palustris</name>
    <name type="common">Northern wild rice</name>
    <dbReference type="NCBI Taxonomy" id="103762"/>
    <lineage>
        <taxon>Eukaryota</taxon>
        <taxon>Viridiplantae</taxon>
        <taxon>Streptophyta</taxon>
        <taxon>Embryophyta</taxon>
        <taxon>Tracheophyta</taxon>
        <taxon>Spermatophyta</taxon>
        <taxon>Magnoliopsida</taxon>
        <taxon>Liliopsida</taxon>
        <taxon>Poales</taxon>
        <taxon>Poaceae</taxon>
        <taxon>BOP clade</taxon>
        <taxon>Oryzoideae</taxon>
        <taxon>Oryzeae</taxon>
        <taxon>Zizaniinae</taxon>
        <taxon>Zizania</taxon>
    </lineage>
</organism>
<reference evidence="3" key="2">
    <citation type="submission" date="2021-02" db="EMBL/GenBank/DDBJ databases">
        <authorList>
            <person name="Kimball J.A."/>
            <person name="Haas M.W."/>
            <person name="Macchietto M."/>
            <person name="Kono T."/>
            <person name="Duquette J."/>
            <person name="Shao M."/>
        </authorList>
    </citation>
    <scope>NUCLEOTIDE SEQUENCE</scope>
    <source>
        <tissue evidence="3">Fresh leaf tissue</tissue>
    </source>
</reference>
<dbReference type="EMBL" id="JAAALK010000282">
    <property type="protein sequence ID" value="KAG8081035.1"/>
    <property type="molecule type" value="Genomic_DNA"/>
</dbReference>
<evidence type="ECO:0000313" key="3">
    <source>
        <dbReference type="EMBL" id="KAG8081035.1"/>
    </source>
</evidence>
<reference evidence="3" key="1">
    <citation type="journal article" date="2021" name="bioRxiv">
        <title>Whole Genome Assembly and Annotation of Northern Wild Rice, Zizania palustris L., Supports a Whole Genome Duplication in the Zizania Genus.</title>
        <authorList>
            <person name="Haas M."/>
            <person name="Kono T."/>
            <person name="Macchietto M."/>
            <person name="Millas R."/>
            <person name="McGilp L."/>
            <person name="Shao M."/>
            <person name="Duquette J."/>
            <person name="Hirsch C.N."/>
            <person name="Kimball J."/>
        </authorList>
    </citation>
    <scope>NUCLEOTIDE SEQUENCE</scope>
    <source>
        <tissue evidence="3">Fresh leaf tissue</tissue>
    </source>
</reference>
<proteinExistence type="predicted"/>
<feature type="signal peptide" evidence="2">
    <location>
        <begin position="1"/>
        <end position="33"/>
    </location>
</feature>
<evidence type="ECO:0000313" key="4">
    <source>
        <dbReference type="Proteomes" id="UP000729402"/>
    </source>
</evidence>
<gene>
    <name evidence="3" type="ORF">GUJ93_ZPchr0007g5362</name>
</gene>
<sequence>MPPRHHHDTVSLVAASMGLHLFVAVSMHLHAAATTPSGRSPPPRASPSSPPRAFTSLSPPPPLPLGPLHAVLTAEPHRSIRPPHVAPHAGHPLPHCHTHATALPLPAPRRCGDALC</sequence>
<feature type="chain" id="PRO_5035183246" evidence="2">
    <location>
        <begin position="34"/>
        <end position="116"/>
    </location>
</feature>
<dbReference type="Proteomes" id="UP000729402">
    <property type="component" value="Unassembled WGS sequence"/>
</dbReference>